<evidence type="ECO:0000256" key="4">
    <source>
        <dbReference type="ARBA" id="ARBA00022737"/>
    </source>
</evidence>
<evidence type="ECO:0000256" key="3">
    <source>
        <dbReference type="ARBA" id="ARBA00022597"/>
    </source>
</evidence>
<gene>
    <name evidence="8" type="ORF">ACFPK2_19745</name>
</gene>
<dbReference type="Pfam" id="PF00005">
    <property type="entry name" value="ABC_tran"/>
    <property type="match status" value="2"/>
</dbReference>
<reference evidence="9" key="1">
    <citation type="journal article" date="2019" name="Int. J. Syst. Evol. Microbiol.">
        <title>The Global Catalogue of Microorganisms (GCM) 10K type strain sequencing project: providing services to taxonomists for standard genome sequencing and annotation.</title>
        <authorList>
            <consortium name="The Broad Institute Genomics Platform"/>
            <consortium name="The Broad Institute Genome Sequencing Center for Infectious Disease"/>
            <person name="Wu L."/>
            <person name="Ma J."/>
        </authorList>
    </citation>
    <scope>NUCLEOTIDE SEQUENCE [LARGE SCALE GENOMIC DNA]</scope>
    <source>
        <strain evidence="9">CGMCC 1.15643</strain>
    </source>
</reference>
<keyword evidence="3" id="KW-0762">Sugar transport</keyword>
<sequence>MAAFAPEGVEESGARPLLSIAGLSKSFGGTQAVRDVSFDLRAGEVLALLGQNGAGKSTVIKILAGVHLPDAGAIRLAGALHDPRSEPGGIAFIHQDLGLLDWMTVAENIAMAQGYPRRLGLVDWRAVEEQARASLAGIADGIDPRQRVGDLSRTEKSLVAIARAVGIRARVLVLDEPTASLPQGDVETLFSVLRKLRSRGVGMIYVSHRLDEVFAVCDRLVVMRDGRVVDQRPVCDAQPDSLIETIVGRRPDSVFVRSEPPPPQPMLVCEDLRCGGSPPLSFSVGRSEIVALVGLRGAGQELVGRGLAGAAAMSGRVTLEGRPVAARSPQDAMRCGLGFVGGDRLAESVAAPLTVRENLFINPAALGRGGLDLRTPAAERLEAVALGDQVRLHPNDPDMPIEMLSGGNQQKVVVARWMRIGPNLLILEDPTAGVDVGAKAEIYRLLHEALGRGQAILLVSTDFEEVAAICHRALVFRDGAIVAELAMAELTVAVLTRAAAMGAAHRHH</sequence>
<keyword evidence="5" id="KW-0547">Nucleotide-binding</keyword>
<organism evidence="8 9">
    <name type="scientific">Bosea minatitlanensis</name>
    <dbReference type="NCBI Taxonomy" id="128782"/>
    <lineage>
        <taxon>Bacteria</taxon>
        <taxon>Pseudomonadati</taxon>
        <taxon>Pseudomonadota</taxon>
        <taxon>Alphaproteobacteria</taxon>
        <taxon>Hyphomicrobiales</taxon>
        <taxon>Boseaceae</taxon>
        <taxon>Bosea</taxon>
    </lineage>
</organism>
<feature type="domain" description="ABC transporter" evidence="7">
    <location>
        <begin position="18"/>
        <end position="250"/>
    </location>
</feature>
<accession>A0ABW0F730</accession>
<dbReference type="PROSITE" id="PS50893">
    <property type="entry name" value="ABC_TRANSPORTER_2"/>
    <property type="match status" value="2"/>
</dbReference>
<evidence type="ECO:0000313" key="9">
    <source>
        <dbReference type="Proteomes" id="UP001595976"/>
    </source>
</evidence>
<dbReference type="GO" id="GO:0005524">
    <property type="term" value="F:ATP binding"/>
    <property type="evidence" value="ECO:0007669"/>
    <property type="project" value="UniProtKB-KW"/>
</dbReference>
<dbReference type="CDD" id="cd03215">
    <property type="entry name" value="ABC_Carb_Monos_II"/>
    <property type="match status" value="1"/>
</dbReference>
<dbReference type="InterPro" id="IPR050107">
    <property type="entry name" value="ABC_carbohydrate_import_ATPase"/>
</dbReference>
<dbReference type="InterPro" id="IPR003439">
    <property type="entry name" value="ABC_transporter-like_ATP-bd"/>
</dbReference>
<proteinExistence type="inferred from homology"/>
<dbReference type="InterPro" id="IPR017871">
    <property type="entry name" value="ABC_transporter-like_CS"/>
</dbReference>
<comment type="similarity">
    <text evidence="1">Belongs to the ABC transporter superfamily.</text>
</comment>
<comment type="caution">
    <text evidence="8">The sequence shown here is derived from an EMBL/GenBank/DDBJ whole genome shotgun (WGS) entry which is preliminary data.</text>
</comment>
<evidence type="ECO:0000259" key="7">
    <source>
        <dbReference type="PROSITE" id="PS50893"/>
    </source>
</evidence>
<dbReference type="Proteomes" id="UP001595976">
    <property type="component" value="Unassembled WGS sequence"/>
</dbReference>
<dbReference type="SUPFAM" id="SSF52540">
    <property type="entry name" value="P-loop containing nucleoside triphosphate hydrolases"/>
    <property type="match status" value="2"/>
</dbReference>
<name>A0ABW0F730_9HYPH</name>
<evidence type="ECO:0000256" key="2">
    <source>
        <dbReference type="ARBA" id="ARBA00022448"/>
    </source>
</evidence>
<dbReference type="PANTHER" id="PTHR43790">
    <property type="entry name" value="CARBOHYDRATE TRANSPORT ATP-BINDING PROTEIN MG119-RELATED"/>
    <property type="match status" value="1"/>
</dbReference>
<dbReference type="EMBL" id="JBHSLI010000009">
    <property type="protein sequence ID" value="MFC5295232.1"/>
    <property type="molecule type" value="Genomic_DNA"/>
</dbReference>
<dbReference type="Gene3D" id="3.40.50.300">
    <property type="entry name" value="P-loop containing nucleotide triphosphate hydrolases"/>
    <property type="match status" value="2"/>
</dbReference>
<dbReference type="PROSITE" id="PS00211">
    <property type="entry name" value="ABC_TRANSPORTER_1"/>
    <property type="match status" value="1"/>
</dbReference>
<keyword evidence="6 8" id="KW-0067">ATP-binding</keyword>
<feature type="domain" description="ABC transporter" evidence="7">
    <location>
        <begin position="249"/>
        <end position="503"/>
    </location>
</feature>
<dbReference type="CDD" id="cd03216">
    <property type="entry name" value="ABC_Carb_Monos_I"/>
    <property type="match status" value="1"/>
</dbReference>
<evidence type="ECO:0000313" key="8">
    <source>
        <dbReference type="EMBL" id="MFC5295232.1"/>
    </source>
</evidence>
<evidence type="ECO:0000256" key="1">
    <source>
        <dbReference type="ARBA" id="ARBA00005417"/>
    </source>
</evidence>
<evidence type="ECO:0000256" key="6">
    <source>
        <dbReference type="ARBA" id="ARBA00022840"/>
    </source>
</evidence>
<dbReference type="InterPro" id="IPR003593">
    <property type="entry name" value="AAA+_ATPase"/>
</dbReference>
<dbReference type="RefSeq" id="WP_158447989.1">
    <property type="nucleotide sequence ID" value="NZ_JAOAOS010000010.1"/>
</dbReference>
<dbReference type="PANTHER" id="PTHR43790:SF9">
    <property type="entry name" value="GALACTOFURANOSE TRANSPORTER ATP-BINDING PROTEIN YTFR"/>
    <property type="match status" value="1"/>
</dbReference>
<protein>
    <submittedName>
        <fullName evidence="8">Sugar ABC transporter ATP-binding protein</fullName>
    </submittedName>
</protein>
<dbReference type="SMART" id="SM00382">
    <property type="entry name" value="AAA"/>
    <property type="match status" value="2"/>
</dbReference>
<keyword evidence="9" id="KW-1185">Reference proteome</keyword>
<keyword evidence="2" id="KW-0813">Transport</keyword>
<dbReference type="InterPro" id="IPR027417">
    <property type="entry name" value="P-loop_NTPase"/>
</dbReference>
<evidence type="ECO:0000256" key="5">
    <source>
        <dbReference type="ARBA" id="ARBA00022741"/>
    </source>
</evidence>
<keyword evidence="4" id="KW-0677">Repeat</keyword>